<protein>
    <submittedName>
        <fullName evidence="2">Uncharacterized protein</fullName>
    </submittedName>
</protein>
<proteinExistence type="predicted"/>
<dbReference type="AlphaFoldDB" id="A0AAD1REG6"/>
<feature type="region of interest" description="Disordered" evidence="1">
    <location>
        <begin position="1"/>
        <end position="25"/>
    </location>
</feature>
<evidence type="ECO:0000313" key="2">
    <source>
        <dbReference type="EMBL" id="CAH2250918.1"/>
    </source>
</evidence>
<feature type="compositionally biased region" description="Polar residues" evidence="1">
    <location>
        <begin position="1"/>
        <end position="11"/>
    </location>
</feature>
<organism evidence="2 3">
    <name type="scientific">Pelobates cultripes</name>
    <name type="common">Western spadefoot toad</name>
    <dbReference type="NCBI Taxonomy" id="61616"/>
    <lineage>
        <taxon>Eukaryota</taxon>
        <taxon>Metazoa</taxon>
        <taxon>Chordata</taxon>
        <taxon>Craniata</taxon>
        <taxon>Vertebrata</taxon>
        <taxon>Euteleostomi</taxon>
        <taxon>Amphibia</taxon>
        <taxon>Batrachia</taxon>
        <taxon>Anura</taxon>
        <taxon>Pelobatoidea</taxon>
        <taxon>Pelobatidae</taxon>
        <taxon>Pelobates</taxon>
    </lineage>
</organism>
<evidence type="ECO:0000256" key="1">
    <source>
        <dbReference type="SAM" id="MobiDB-lite"/>
    </source>
</evidence>
<name>A0AAD1REG6_PELCU</name>
<dbReference type="Proteomes" id="UP001295444">
    <property type="component" value="Chromosome 02"/>
</dbReference>
<reference evidence="2" key="1">
    <citation type="submission" date="2022-03" db="EMBL/GenBank/DDBJ databases">
        <authorList>
            <person name="Alioto T."/>
            <person name="Alioto T."/>
            <person name="Gomez Garrido J."/>
        </authorList>
    </citation>
    <scope>NUCLEOTIDE SEQUENCE</scope>
</reference>
<sequence length="202" mass="22970">MLYPQEGSNTVKGRPQQGDRNPGIQTQTHLRCDDIQRPGHQTGSTFHTPEPLNRSIQHSYQHFKHVIHKHENKCGRLLANLLKQRKTQLYIPKIKGLQQQHLHLLDQILSAFHTYYQDAPGEPCPSRLEGIQKYLESANVTTLEDNDREGLETSISTEELTHAIKRVKTGKARPEIVSSPQFHPGRGHTNCPVHIGEYHSSS</sequence>
<keyword evidence="3" id="KW-1185">Reference proteome</keyword>
<accession>A0AAD1REG6</accession>
<evidence type="ECO:0000313" key="3">
    <source>
        <dbReference type="Proteomes" id="UP001295444"/>
    </source>
</evidence>
<dbReference type="EMBL" id="OW240913">
    <property type="protein sequence ID" value="CAH2250918.1"/>
    <property type="molecule type" value="Genomic_DNA"/>
</dbReference>
<gene>
    <name evidence="2" type="ORF">PECUL_23A024689</name>
</gene>